<keyword evidence="1" id="KW-0175">Coiled coil</keyword>
<evidence type="ECO:0000313" key="4">
    <source>
        <dbReference type="Proteomes" id="UP000289238"/>
    </source>
</evidence>
<accession>A0A4Q0PDZ8</accession>
<keyword evidence="2" id="KW-0472">Membrane</keyword>
<reference evidence="3 4" key="1">
    <citation type="submission" date="2018-07" db="EMBL/GenBank/DDBJ databases">
        <title>Leeuwenhoekiella genomics.</title>
        <authorList>
            <person name="Tahon G."/>
            <person name="Willems A."/>
        </authorList>
    </citation>
    <scope>NUCLEOTIDE SEQUENCE [LARGE SCALE GENOMIC DNA]</scope>
    <source>
        <strain evidence="3 4">LMG 22550</strain>
    </source>
</reference>
<dbReference type="EMBL" id="QOVM01000001">
    <property type="protein sequence ID" value="RXG24971.1"/>
    <property type="molecule type" value="Genomic_DNA"/>
</dbReference>
<feature type="coiled-coil region" evidence="1">
    <location>
        <begin position="32"/>
        <end position="94"/>
    </location>
</feature>
<proteinExistence type="predicted"/>
<protein>
    <recommendedName>
        <fullName evidence="5">Chromosome partitioning protein ParA</fullName>
    </recommendedName>
</protein>
<evidence type="ECO:0000256" key="2">
    <source>
        <dbReference type="SAM" id="Phobius"/>
    </source>
</evidence>
<comment type="caution">
    <text evidence="3">The sequence shown here is derived from an EMBL/GenBank/DDBJ whole genome shotgun (WGS) entry which is preliminary data.</text>
</comment>
<organism evidence="3 4">
    <name type="scientific">Leeuwenhoekiella aequorea</name>
    <dbReference type="NCBI Taxonomy" id="283736"/>
    <lineage>
        <taxon>Bacteria</taxon>
        <taxon>Pseudomonadati</taxon>
        <taxon>Bacteroidota</taxon>
        <taxon>Flavobacteriia</taxon>
        <taxon>Flavobacteriales</taxon>
        <taxon>Flavobacteriaceae</taxon>
        <taxon>Leeuwenhoekiella</taxon>
    </lineage>
</organism>
<dbReference type="RefSeq" id="WP_128756678.1">
    <property type="nucleotide sequence ID" value="NZ_JASMRS010000001.1"/>
</dbReference>
<dbReference type="OrthoDB" id="1115172at2"/>
<keyword evidence="2" id="KW-1133">Transmembrane helix</keyword>
<dbReference type="Proteomes" id="UP000289238">
    <property type="component" value="Unassembled WGS sequence"/>
</dbReference>
<evidence type="ECO:0000313" key="3">
    <source>
        <dbReference type="EMBL" id="RXG24971.1"/>
    </source>
</evidence>
<dbReference type="AlphaFoldDB" id="A0A4Q0PDZ8"/>
<gene>
    <name evidence="3" type="ORF">DSM00_767</name>
</gene>
<keyword evidence="4" id="KW-1185">Reference proteome</keyword>
<sequence>MENENKNNGIKIVTGILAVLLIIAGAFAIKLYNQEKNTKAELTEEKELVLNDLKQMVTKYDAVIEENNLKDTELNQARDRIQTLIDSVQKMEANVSVLRKYRDEVYKLKKERDYLFAQNDSLKGMNRVLAMRVDSTSYELEVSQMKRDSLALAKDALAEKVALGSSLAANKLVGTGVIVRNSGKLVENDNARRVDRIRACYTVPQNRIAEAGDKQLYVQVLDPQNNILGDNKTVKIDDATSITYSTISKFYYENTALDICENIAPKGSDFPKGLYKINVFDGGKVIATTSLVLD</sequence>
<evidence type="ECO:0008006" key="5">
    <source>
        <dbReference type="Google" id="ProtNLM"/>
    </source>
</evidence>
<evidence type="ECO:0000256" key="1">
    <source>
        <dbReference type="SAM" id="Coils"/>
    </source>
</evidence>
<name>A0A4Q0PDZ8_9FLAO</name>
<keyword evidence="2" id="KW-0812">Transmembrane</keyword>
<feature type="transmembrane region" description="Helical" evidence="2">
    <location>
        <begin position="12"/>
        <end position="32"/>
    </location>
</feature>